<dbReference type="EMBL" id="JANAVZ010000009">
    <property type="protein sequence ID" value="MCT4334138.1"/>
    <property type="molecule type" value="Genomic_DNA"/>
</dbReference>
<proteinExistence type="predicted"/>
<gene>
    <name evidence="2" type="ORF">MU516_14825</name>
</gene>
<comment type="caution">
    <text evidence="2">The sequence shown here is derived from an EMBL/GenBank/DDBJ whole genome shotgun (WGS) entry which is preliminary data.</text>
</comment>
<evidence type="ECO:0000313" key="3">
    <source>
        <dbReference type="Proteomes" id="UP001320702"/>
    </source>
</evidence>
<keyword evidence="1" id="KW-0472">Membrane</keyword>
<evidence type="ECO:0000313" key="2">
    <source>
        <dbReference type="EMBL" id="MCT4334138.1"/>
    </source>
</evidence>
<sequence length="216" mass="24423">MKVSVSTQTAVNRDDGWSRYLGPGEVLLWSGQPDHGRRFREFSGIEKTWQLVMLVGTILMWLTWPMIDEKQSPSATDAIWVYGAVTIVFALVAFYMATTRAYILSHLHYAVTNERAIVLRTGRNHLLAMRDYLISCWHAKDFPYGIVEGRPYSSLTVGFLLSEDVVQPFGYGLTHSGWSPLRVRGVIPVLFEQVKDANALRTLLFEASDSALARRP</sequence>
<protein>
    <recommendedName>
        <fullName evidence="4">DUF304 domain-containing protein</fullName>
    </recommendedName>
</protein>
<evidence type="ECO:0000256" key="1">
    <source>
        <dbReference type="SAM" id="Phobius"/>
    </source>
</evidence>
<dbReference type="RefSeq" id="WP_260278066.1">
    <property type="nucleotide sequence ID" value="NZ_JANAVZ010000009.1"/>
</dbReference>
<name>A0ABT2KD01_9RHOB</name>
<evidence type="ECO:0008006" key="4">
    <source>
        <dbReference type="Google" id="ProtNLM"/>
    </source>
</evidence>
<dbReference type="Proteomes" id="UP001320702">
    <property type="component" value="Unassembled WGS sequence"/>
</dbReference>
<keyword evidence="1" id="KW-0812">Transmembrane</keyword>
<accession>A0ABT2KD01</accession>
<feature type="transmembrane region" description="Helical" evidence="1">
    <location>
        <begin position="48"/>
        <end position="67"/>
    </location>
</feature>
<keyword evidence="3" id="KW-1185">Reference proteome</keyword>
<keyword evidence="1" id="KW-1133">Transmembrane helix</keyword>
<feature type="transmembrane region" description="Helical" evidence="1">
    <location>
        <begin position="79"/>
        <end position="97"/>
    </location>
</feature>
<organism evidence="2 3">
    <name type="scientific">Paracoccus maritimus</name>
    <dbReference type="NCBI Taxonomy" id="2933292"/>
    <lineage>
        <taxon>Bacteria</taxon>
        <taxon>Pseudomonadati</taxon>
        <taxon>Pseudomonadota</taxon>
        <taxon>Alphaproteobacteria</taxon>
        <taxon>Rhodobacterales</taxon>
        <taxon>Paracoccaceae</taxon>
        <taxon>Paracoccus</taxon>
    </lineage>
</organism>
<reference evidence="2 3" key="1">
    <citation type="submission" date="2022-04" db="EMBL/GenBank/DDBJ databases">
        <title>Paracoccus sp. YLB-12 draft genome sequence.</title>
        <authorList>
            <person name="Yu L."/>
        </authorList>
    </citation>
    <scope>NUCLEOTIDE SEQUENCE [LARGE SCALE GENOMIC DNA]</scope>
    <source>
        <strain evidence="2 3">YLB-12</strain>
    </source>
</reference>